<protein>
    <submittedName>
        <fullName evidence="5">Multiple sugar transport system substrate-binding protein</fullName>
    </submittedName>
</protein>
<evidence type="ECO:0000256" key="2">
    <source>
        <dbReference type="ARBA" id="ARBA00022448"/>
    </source>
</evidence>
<keyword evidence="2" id="KW-0813">Transport</keyword>
<evidence type="ECO:0000313" key="6">
    <source>
        <dbReference type="Proteomes" id="UP000565572"/>
    </source>
</evidence>
<dbReference type="CDD" id="cd13585">
    <property type="entry name" value="PBP2_TMBP_like"/>
    <property type="match status" value="1"/>
</dbReference>
<dbReference type="InterPro" id="IPR050490">
    <property type="entry name" value="Bact_solute-bd_prot1"/>
</dbReference>
<keyword evidence="3 4" id="KW-0732">Signal</keyword>
<gene>
    <name evidence="5" type="ORF">FHX39_002957</name>
</gene>
<evidence type="ECO:0000256" key="4">
    <source>
        <dbReference type="SAM" id="SignalP"/>
    </source>
</evidence>
<feature type="chain" id="PRO_5031104897" evidence="4">
    <location>
        <begin position="28"/>
        <end position="436"/>
    </location>
</feature>
<dbReference type="Gene3D" id="3.40.190.10">
    <property type="entry name" value="Periplasmic binding protein-like II"/>
    <property type="match status" value="1"/>
</dbReference>
<accession>A0A7W5P7Y4</accession>
<proteinExistence type="inferred from homology"/>
<dbReference type="InterPro" id="IPR006059">
    <property type="entry name" value="SBP"/>
</dbReference>
<name>A0A7W5P7Y4_9ACTN</name>
<organism evidence="5 6">
    <name type="scientific">Microlunatus antarcticus</name>
    <dbReference type="NCBI Taxonomy" id="53388"/>
    <lineage>
        <taxon>Bacteria</taxon>
        <taxon>Bacillati</taxon>
        <taxon>Actinomycetota</taxon>
        <taxon>Actinomycetes</taxon>
        <taxon>Propionibacteriales</taxon>
        <taxon>Propionibacteriaceae</taxon>
        <taxon>Microlunatus</taxon>
    </lineage>
</organism>
<dbReference type="EMBL" id="JACHZG010000001">
    <property type="protein sequence ID" value="MBB3328013.1"/>
    <property type="molecule type" value="Genomic_DNA"/>
</dbReference>
<reference evidence="5 6" key="1">
    <citation type="submission" date="2020-08" db="EMBL/GenBank/DDBJ databases">
        <title>Sequencing the genomes of 1000 actinobacteria strains.</title>
        <authorList>
            <person name="Klenk H.-P."/>
        </authorList>
    </citation>
    <scope>NUCLEOTIDE SEQUENCE [LARGE SCALE GENOMIC DNA]</scope>
    <source>
        <strain evidence="5 6">DSM 11053</strain>
    </source>
</reference>
<dbReference type="PANTHER" id="PTHR43649">
    <property type="entry name" value="ARABINOSE-BINDING PROTEIN-RELATED"/>
    <property type="match status" value="1"/>
</dbReference>
<dbReference type="Proteomes" id="UP000565572">
    <property type="component" value="Unassembled WGS sequence"/>
</dbReference>
<dbReference type="Pfam" id="PF01547">
    <property type="entry name" value="SBP_bac_1"/>
    <property type="match status" value="1"/>
</dbReference>
<dbReference type="AlphaFoldDB" id="A0A7W5P7Y4"/>
<sequence>MKRRQFVLGAASLAGAAVVGLPGCSSAGSGSSGGSGSVTLQMVESLTNPARSEVLKKLLGEFEAANPGIKVQLISPPTEQADQKIQQMLQSGSGADVLEVRDLTVGPFSNNGWLYDMSGDVAKWAGFADLTEQAQKYSKQNDGKTYFIPYGFYGLSLFYRTDLIKEAGFSAPPKSWDELLTQAAAIQDPTKNRYGYAFRGGKNGSGNVVAAIEAYVGDTIDRENAFKIKGGQSIFAAPEAQAAVDAYFDLFRKASPPSSVAWGYPEMVEGFNNGSTAFLLQDPEVIATVSASKVLKADQWNTAPLLTGPSGKAAQPVATSGWGIAESSKNKEAAVKLVEFLSGEASTVFAKENSLVPIQKKAGDDEFYKTGPWASYVTMTKAPDTYLTVVQPRGVTWWTEWSTKADNEVQQVLINKLSTADLLKSWDAYWLKKWQG</sequence>
<comment type="similarity">
    <text evidence="1">Belongs to the bacterial solute-binding protein 1 family.</text>
</comment>
<evidence type="ECO:0000256" key="1">
    <source>
        <dbReference type="ARBA" id="ARBA00008520"/>
    </source>
</evidence>
<keyword evidence="6" id="KW-1185">Reference proteome</keyword>
<comment type="caution">
    <text evidence="5">The sequence shown here is derived from an EMBL/GenBank/DDBJ whole genome shotgun (WGS) entry which is preliminary data.</text>
</comment>
<keyword evidence="5" id="KW-0762">Sugar transport</keyword>
<feature type="signal peptide" evidence="4">
    <location>
        <begin position="1"/>
        <end position="27"/>
    </location>
</feature>
<evidence type="ECO:0000256" key="3">
    <source>
        <dbReference type="ARBA" id="ARBA00022729"/>
    </source>
</evidence>
<dbReference type="SUPFAM" id="SSF53850">
    <property type="entry name" value="Periplasmic binding protein-like II"/>
    <property type="match status" value="1"/>
</dbReference>
<dbReference type="RefSeq" id="WP_183339620.1">
    <property type="nucleotide sequence ID" value="NZ_JACHZG010000001.1"/>
</dbReference>
<dbReference type="PANTHER" id="PTHR43649:SF34">
    <property type="entry name" value="ABC TRANSPORTER PERIPLASMIC-BINDING PROTEIN YCJN-RELATED"/>
    <property type="match status" value="1"/>
</dbReference>
<evidence type="ECO:0000313" key="5">
    <source>
        <dbReference type="EMBL" id="MBB3328013.1"/>
    </source>
</evidence>